<evidence type="ECO:0008006" key="3">
    <source>
        <dbReference type="Google" id="ProtNLM"/>
    </source>
</evidence>
<evidence type="ECO:0000313" key="2">
    <source>
        <dbReference type="Proteomes" id="UP000468650"/>
    </source>
</evidence>
<dbReference type="Proteomes" id="UP000468650">
    <property type="component" value="Unassembled WGS sequence"/>
</dbReference>
<dbReference type="EMBL" id="WBVO01000007">
    <property type="protein sequence ID" value="KAB2809776.1"/>
    <property type="molecule type" value="Genomic_DNA"/>
</dbReference>
<keyword evidence="2" id="KW-1185">Reference proteome</keyword>
<gene>
    <name evidence="1" type="ORF">F8C67_09475</name>
</gene>
<proteinExistence type="predicted"/>
<organism evidence="1 2">
    <name type="scientific">Phaeocystidibacter luteus</name>
    <dbReference type="NCBI Taxonomy" id="911197"/>
    <lineage>
        <taxon>Bacteria</taxon>
        <taxon>Pseudomonadati</taxon>
        <taxon>Bacteroidota</taxon>
        <taxon>Flavobacteriia</taxon>
        <taxon>Flavobacteriales</taxon>
        <taxon>Phaeocystidibacteraceae</taxon>
        <taxon>Phaeocystidibacter</taxon>
    </lineage>
</organism>
<sequence>MKARIQRWKKLIQQVKGIEKEREMRSIASENFLKERFETLLPTQTFKEVFASNELKVYSQNGEDGLLLYLLQQVGIHNRTMIEFGIGDGRQCNSANLILNFGFKTLLLEGNPNFVKSAKRYYHDLRFVEKNRLTIKEAFITRDNINGLFAEAGFEGEIDILSIDIDGNDYWIWKAINVVNPRIVVMEYNASVGPDESLTVAYDPSFSRMEKHPSGWYHGASLQALTKLGSELGYELVGCDSCGVNAFFVRKDLVGNDLQIQKPEDAYYHERKRTKRMPTEEQFKLVSNLDWQKV</sequence>
<dbReference type="RefSeq" id="WP_151667599.1">
    <property type="nucleotide sequence ID" value="NZ_WBVO01000007.1"/>
</dbReference>
<reference evidence="1 2" key="1">
    <citation type="submission" date="2019-09" db="EMBL/GenBank/DDBJ databases">
        <title>Genomes of family Cryomorphaceae.</title>
        <authorList>
            <person name="Bowman J.P."/>
        </authorList>
    </citation>
    <scope>NUCLEOTIDE SEQUENCE [LARGE SCALE GENOMIC DNA]</scope>
    <source>
        <strain evidence="1 2">LMG 25704</strain>
    </source>
</reference>
<dbReference type="AlphaFoldDB" id="A0A6N6RF43"/>
<name>A0A6N6RF43_9FLAO</name>
<comment type="caution">
    <text evidence="1">The sequence shown here is derived from an EMBL/GenBank/DDBJ whole genome shotgun (WGS) entry which is preliminary data.</text>
</comment>
<protein>
    <recommendedName>
        <fullName evidence="3">FkbM family methyltransferase</fullName>
    </recommendedName>
</protein>
<evidence type="ECO:0000313" key="1">
    <source>
        <dbReference type="EMBL" id="KAB2809776.1"/>
    </source>
</evidence>
<accession>A0A6N6RF43</accession>
<dbReference type="OrthoDB" id="9810122at2"/>